<keyword evidence="1" id="KW-0472">Membrane</keyword>
<dbReference type="RefSeq" id="WP_139012805.1">
    <property type="nucleotide sequence ID" value="NZ_VBSN01000039.1"/>
</dbReference>
<keyword evidence="1" id="KW-1133">Transmembrane helix</keyword>
<keyword evidence="1" id="KW-0812">Transmembrane</keyword>
<reference evidence="2 3" key="1">
    <citation type="submission" date="2019-05" db="EMBL/GenBank/DDBJ databases">
        <authorList>
            <person name="Qu J.-H."/>
        </authorList>
    </citation>
    <scope>NUCLEOTIDE SEQUENCE [LARGE SCALE GENOMIC DNA]</scope>
    <source>
        <strain evidence="2 3">NS28</strain>
    </source>
</reference>
<dbReference type="GO" id="GO:0019843">
    <property type="term" value="F:rRNA binding"/>
    <property type="evidence" value="ECO:0007669"/>
    <property type="project" value="InterPro"/>
</dbReference>
<gene>
    <name evidence="2" type="ORF">FEM33_14820</name>
</gene>
<keyword evidence="3" id="KW-1185">Reference proteome</keyword>
<dbReference type="InterPro" id="IPR001014">
    <property type="entry name" value="Ribosomal_uL23_CS"/>
</dbReference>
<dbReference type="PROSITE" id="PS00050">
    <property type="entry name" value="RIBOSOMAL_L23"/>
    <property type="match status" value="1"/>
</dbReference>
<organism evidence="2 3">
    <name type="scientific">Dyadobacter flavalbus</name>
    <dbReference type="NCBI Taxonomy" id="2579942"/>
    <lineage>
        <taxon>Bacteria</taxon>
        <taxon>Pseudomonadati</taxon>
        <taxon>Bacteroidota</taxon>
        <taxon>Cytophagia</taxon>
        <taxon>Cytophagales</taxon>
        <taxon>Spirosomataceae</taxon>
        <taxon>Dyadobacter</taxon>
    </lineage>
</organism>
<comment type="caution">
    <text evidence="2">The sequence shown here is derived from an EMBL/GenBank/DDBJ whole genome shotgun (WGS) entry which is preliminary data.</text>
</comment>
<dbReference type="Proteomes" id="UP000323994">
    <property type="component" value="Unassembled WGS sequence"/>
</dbReference>
<evidence type="ECO:0000313" key="2">
    <source>
        <dbReference type="EMBL" id="KAA6438973.1"/>
    </source>
</evidence>
<dbReference type="OrthoDB" id="947412at2"/>
<feature type="transmembrane region" description="Helical" evidence="1">
    <location>
        <begin position="45"/>
        <end position="65"/>
    </location>
</feature>
<protein>
    <submittedName>
        <fullName evidence="2">Uncharacterized protein</fullName>
    </submittedName>
</protein>
<sequence length="231" mass="26466">MQNEKLFDKIRQTAERSSAASEDWNAEKIWAKVEQRRQKHPLSIWRPYAAASAVLILGFLAWSAVYKQENAAAVSDGNNVKTHSGKAQPVRNQALLQSNAAGHQKYTVRSGERNKTYRKALHQAHNRNADEMIKEAYDALNLPETDSVQVLAAAGMQEEKPVLETAFAEQPHDTLTPLLQMFEHAKRVREERKMIVRLEEKNRSMDLLFFDHPAFMEHHPGSEPKLFLQKR</sequence>
<name>A0A5M8QX34_9BACT</name>
<dbReference type="EMBL" id="VBSN01000039">
    <property type="protein sequence ID" value="KAA6438973.1"/>
    <property type="molecule type" value="Genomic_DNA"/>
</dbReference>
<evidence type="ECO:0000256" key="1">
    <source>
        <dbReference type="SAM" id="Phobius"/>
    </source>
</evidence>
<evidence type="ECO:0000313" key="3">
    <source>
        <dbReference type="Proteomes" id="UP000323994"/>
    </source>
</evidence>
<proteinExistence type="predicted"/>
<dbReference type="AlphaFoldDB" id="A0A5M8QX34"/>
<accession>A0A5M8QX34</accession>